<dbReference type="GO" id="GO:0005388">
    <property type="term" value="F:P-type calcium transporter activity"/>
    <property type="evidence" value="ECO:0007669"/>
    <property type="project" value="TreeGrafter"/>
</dbReference>
<dbReference type="SUPFAM" id="SSF81665">
    <property type="entry name" value="Calcium ATPase, transmembrane domain M"/>
    <property type="match status" value="1"/>
</dbReference>
<dbReference type="Gene3D" id="1.20.1110.10">
    <property type="entry name" value="Calcium-transporting ATPase, transmembrane domain"/>
    <property type="match status" value="1"/>
</dbReference>
<dbReference type="OrthoDB" id="116380at2759"/>
<dbReference type="PANTHER" id="PTHR24093">
    <property type="entry name" value="CATION TRANSPORTING ATPASE"/>
    <property type="match status" value="1"/>
</dbReference>
<accession>A0A5J4QUR7</accession>
<keyword evidence="3" id="KW-1133">Transmembrane helix</keyword>
<reference evidence="5 6" key="1">
    <citation type="submission" date="2019-03" db="EMBL/GenBank/DDBJ databases">
        <title>Single cell metagenomics reveals metabolic interactions within the superorganism composed of flagellate Streblomastix strix and complex community of Bacteroidetes bacteria on its surface.</title>
        <authorList>
            <person name="Treitli S.C."/>
            <person name="Kolisko M."/>
            <person name="Husnik F."/>
            <person name="Keeling P."/>
            <person name="Hampl V."/>
        </authorList>
    </citation>
    <scope>NUCLEOTIDE SEQUENCE [LARGE SCALE GENOMIC DNA]</scope>
    <source>
        <strain evidence="5">ST1C</strain>
    </source>
</reference>
<evidence type="ECO:0000256" key="3">
    <source>
        <dbReference type="SAM" id="Phobius"/>
    </source>
</evidence>
<keyword evidence="2" id="KW-0460">Magnesium</keyword>
<comment type="caution">
    <text evidence="5">The sequence shown here is derived from an EMBL/GenBank/DDBJ whole genome shotgun (WGS) entry which is preliminary data.</text>
</comment>
<dbReference type="GO" id="GO:0012505">
    <property type="term" value="C:endomembrane system"/>
    <property type="evidence" value="ECO:0007669"/>
    <property type="project" value="UniProtKB-SubCell"/>
</dbReference>
<feature type="transmembrane region" description="Helical" evidence="3">
    <location>
        <begin position="79"/>
        <end position="98"/>
    </location>
</feature>
<dbReference type="GO" id="GO:0051480">
    <property type="term" value="P:regulation of cytosolic calcium ion concentration"/>
    <property type="evidence" value="ECO:0007669"/>
    <property type="project" value="TreeGrafter"/>
</dbReference>
<comment type="subcellular location">
    <subcellularLocation>
        <location evidence="1">Endomembrane system</location>
        <topology evidence="1">Multi-pass membrane protein</topology>
    </subcellularLocation>
</comment>
<keyword evidence="3" id="KW-0472">Membrane</keyword>
<sequence length="120" mass="13654">MAWANKDKLQSLMEQRDIYSFNQNGGVQEVLCKLKTSTEGLKEDSLLVEERQRRYGKNIMTKPETKSFLHLWFDAFKDLTLMILLILAVISLIISIAVQHGEDLSWLDGSAILVTVLVVT</sequence>
<dbReference type="AlphaFoldDB" id="A0A5J4QUR7"/>
<feature type="domain" description="Cation-transporting P-type ATPase N-terminal" evidence="4">
    <location>
        <begin position="17"/>
        <end position="96"/>
    </location>
</feature>
<organism evidence="5 6">
    <name type="scientific">Streblomastix strix</name>
    <dbReference type="NCBI Taxonomy" id="222440"/>
    <lineage>
        <taxon>Eukaryota</taxon>
        <taxon>Metamonada</taxon>
        <taxon>Preaxostyla</taxon>
        <taxon>Oxymonadida</taxon>
        <taxon>Streblomastigidae</taxon>
        <taxon>Streblomastix</taxon>
    </lineage>
</organism>
<dbReference type="EMBL" id="SNRW01044354">
    <property type="protein sequence ID" value="KAA6324531.1"/>
    <property type="molecule type" value="Genomic_DNA"/>
</dbReference>
<name>A0A5J4QUR7_9EUKA</name>
<keyword evidence="3" id="KW-0812">Transmembrane</keyword>
<dbReference type="SMART" id="SM00831">
    <property type="entry name" value="Cation_ATPase_N"/>
    <property type="match status" value="1"/>
</dbReference>
<evidence type="ECO:0000256" key="1">
    <source>
        <dbReference type="ARBA" id="ARBA00004127"/>
    </source>
</evidence>
<dbReference type="Proteomes" id="UP000324800">
    <property type="component" value="Unassembled WGS sequence"/>
</dbReference>
<evidence type="ECO:0000313" key="6">
    <source>
        <dbReference type="Proteomes" id="UP000324800"/>
    </source>
</evidence>
<evidence type="ECO:0000256" key="2">
    <source>
        <dbReference type="ARBA" id="ARBA00022842"/>
    </source>
</evidence>
<protein>
    <recommendedName>
        <fullName evidence="4">Cation-transporting P-type ATPase N-terminal domain-containing protein</fullName>
    </recommendedName>
</protein>
<dbReference type="Pfam" id="PF00690">
    <property type="entry name" value="Cation_ATPase_N"/>
    <property type="match status" value="1"/>
</dbReference>
<evidence type="ECO:0000313" key="5">
    <source>
        <dbReference type="EMBL" id="KAA6324531.1"/>
    </source>
</evidence>
<dbReference type="InterPro" id="IPR004014">
    <property type="entry name" value="ATPase_P-typ_cation-transptr_N"/>
</dbReference>
<gene>
    <name evidence="5" type="ORF">EZS28_054180</name>
</gene>
<proteinExistence type="predicted"/>
<dbReference type="PANTHER" id="PTHR24093:SF369">
    <property type="entry name" value="CALCIUM-TRANSPORTING ATPASE"/>
    <property type="match status" value="1"/>
</dbReference>
<evidence type="ECO:0000259" key="4">
    <source>
        <dbReference type="SMART" id="SM00831"/>
    </source>
</evidence>
<dbReference type="InterPro" id="IPR023298">
    <property type="entry name" value="ATPase_P-typ_TM_dom_sf"/>
</dbReference>
<dbReference type="Gene3D" id="2.70.150.10">
    <property type="entry name" value="Calcium-transporting ATPase, cytoplasmic transduction domain A"/>
    <property type="match status" value="1"/>
</dbReference>
<dbReference type="GO" id="GO:0005886">
    <property type="term" value="C:plasma membrane"/>
    <property type="evidence" value="ECO:0007669"/>
    <property type="project" value="TreeGrafter"/>
</dbReference>
<feature type="non-terminal residue" evidence="5">
    <location>
        <position position="120"/>
    </location>
</feature>